<dbReference type="SUPFAM" id="SSF48403">
    <property type="entry name" value="Ankyrin repeat"/>
    <property type="match status" value="1"/>
</dbReference>
<dbReference type="InterPro" id="IPR036020">
    <property type="entry name" value="WW_dom_sf"/>
</dbReference>
<evidence type="ECO:0000313" key="3">
    <source>
        <dbReference type="EMBL" id="RHY30395.1"/>
    </source>
</evidence>
<dbReference type="Pfam" id="PF00397">
    <property type="entry name" value="WW"/>
    <property type="match status" value="1"/>
</dbReference>
<dbReference type="PROSITE" id="PS50020">
    <property type="entry name" value="WW_DOMAIN_2"/>
    <property type="match status" value="1"/>
</dbReference>
<gene>
    <name evidence="3" type="ORF">DYB32_004345</name>
</gene>
<name>A0A418AXW2_9STRA</name>
<dbReference type="InterPro" id="IPR036770">
    <property type="entry name" value="Ankyrin_rpt-contain_sf"/>
</dbReference>
<feature type="region of interest" description="Disordered" evidence="1">
    <location>
        <begin position="17"/>
        <end position="38"/>
    </location>
</feature>
<comment type="caution">
    <text evidence="3">The sequence shown here is derived from an EMBL/GenBank/DDBJ whole genome shotgun (WGS) entry which is preliminary data.</text>
</comment>
<dbReference type="VEuPathDB" id="FungiDB:H310_12731"/>
<evidence type="ECO:0000259" key="2">
    <source>
        <dbReference type="PROSITE" id="PS50020"/>
    </source>
</evidence>
<dbReference type="AlphaFoldDB" id="A0A418AXW2"/>
<accession>A0A418AXW2</accession>
<protein>
    <recommendedName>
        <fullName evidence="2">WW domain-containing protein</fullName>
    </recommendedName>
</protein>
<dbReference type="InterPro" id="IPR001202">
    <property type="entry name" value="WW_dom"/>
</dbReference>
<dbReference type="Gene3D" id="2.20.70.10">
    <property type="match status" value="1"/>
</dbReference>
<dbReference type="CDD" id="cd00201">
    <property type="entry name" value="WW"/>
    <property type="match status" value="1"/>
</dbReference>
<dbReference type="VEuPathDB" id="FungiDB:H310_14109"/>
<dbReference type="SMART" id="SM00456">
    <property type="entry name" value="WW"/>
    <property type="match status" value="1"/>
</dbReference>
<feature type="region of interest" description="Disordered" evidence="1">
    <location>
        <begin position="251"/>
        <end position="272"/>
    </location>
</feature>
<organism evidence="3 4">
    <name type="scientific">Aphanomyces invadans</name>
    <dbReference type="NCBI Taxonomy" id="157072"/>
    <lineage>
        <taxon>Eukaryota</taxon>
        <taxon>Sar</taxon>
        <taxon>Stramenopiles</taxon>
        <taxon>Oomycota</taxon>
        <taxon>Saprolegniomycetes</taxon>
        <taxon>Saprolegniales</taxon>
        <taxon>Verrucalvaceae</taxon>
        <taxon>Aphanomyces</taxon>
    </lineage>
</organism>
<evidence type="ECO:0000313" key="4">
    <source>
        <dbReference type="Proteomes" id="UP000285060"/>
    </source>
</evidence>
<sequence length="272" mass="30650">MMEAEAAAEEDQAHGSGNGYLWILPSPPQPVAGDDDETQQPQRFWFEVTSFCLQDNNDIEYLKHLLSTNSSLITSADDEGNSLLLRKNDDIVYILLQFAASVECMNHDMETPAQVAMKNRHITTTTMLQTVVSRGTGTWAMQFNEYSEDDAAMLALSTQPSAVDESIAISWVQCTTDEGQPYYYNTVTFESVWELPNDTTRASGACHQEVLSEEATPGPRDHLPICMVPTICPLYEMDNPDVHEKELIRRKKEREVRRSNRTKLQPKAALSR</sequence>
<proteinExistence type="predicted"/>
<evidence type="ECO:0000256" key="1">
    <source>
        <dbReference type="SAM" id="MobiDB-lite"/>
    </source>
</evidence>
<keyword evidence="4" id="KW-1185">Reference proteome</keyword>
<dbReference type="EMBL" id="QUSY01000322">
    <property type="protein sequence ID" value="RHY30395.1"/>
    <property type="molecule type" value="Genomic_DNA"/>
</dbReference>
<feature type="domain" description="WW" evidence="2">
    <location>
        <begin position="165"/>
        <end position="198"/>
    </location>
</feature>
<dbReference type="Proteomes" id="UP000285060">
    <property type="component" value="Unassembled WGS sequence"/>
</dbReference>
<dbReference type="SUPFAM" id="SSF51045">
    <property type="entry name" value="WW domain"/>
    <property type="match status" value="1"/>
</dbReference>
<reference evidence="3 4" key="1">
    <citation type="submission" date="2018-08" db="EMBL/GenBank/DDBJ databases">
        <title>Aphanomyces genome sequencing and annotation.</title>
        <authorList>
            <person name="Minardi D."/>
            <person name="Oidtmann B."/>
            <person name="Van Der Giezen M."/>
            <person name="Studholme D.J."/>
        </authorList>
    </citation>
    <scope>NUCLEOTIDE SEQUENCE [LARGE SCALE GENOMIC DNA]</scope>
    <source>
        <strain evidence="3 4">NJM0002</strain>
    </source>
</reference>
<dbReference type="Gene3D" id="1.25.40.20">
    <property type="entry name" value="Ankyrin repeat-containing domain"/>
    <property type="match status" value="1"/>
</dbReference>